<evidence type="ECO:0000313" key="8">
    <source>
        <dbReference type="Proteomes" id="UP001140453"/>
    </source>
</evidence>
<feature type="transmembrane region" description="Helical" evidence="5">
    <location>
        <begin position="149"/>
        <end position="172"/>
    </location>
</feature>
<dbReference type="PANTHER" id="PTHR23241:SF102">
    <property type="entry name" value="LD23009P"/>
    <property type="match status" value="1"/>
</dbReference>
<evidence type="ECO:0000313" key="7">
    <source>
        <dbReference type="EMBL" id="KAJ4391405.1"/>
    </source>
</evidence>
<reference evidence="7" key="1">
    <citation type="submission" date="2022-10" db="EMBL/GenBank/DDBJ databases">
        <title>Tapping the CABI collections for fungal endophytes: first genome assemblies for Collariella, Neodidymelliopsis, Ascochyta clinopodiicola, Didymella pomorum, Didymosphaeria variabile, Neocosmospora piperis and Neocucurbitaria cava.</title>
        <authorList>
            <person name="Hill R."/>
        </authorList>
    </citation>
    <scope>NUCLEOTIDE SEQUENCE</scope>
    <source>
        <strain evidence="7">IMI 355082</strain>
    </source>
</reference>
<evidence type="ECO:0000256" key="5">
    <source>
        <dbReference type="SAM" id="Phobius"/>
    </source>
</evidence>
<keyword evidence="4 5" id="KW-0472">Membrane</keyword>
<proteinExistence type="predicted"/>
<keyword evidence="2 5" id="KW-0812">Transmembrane</keyword>
<evidence type="ECO:0000259" key="6">
    <source>
        <dbReference type="Pfam" id="PF13664"/>
    </source>
</evidence>
<keyword evidence="3 5" id="KW-1133">Transmembrane helix</keyword>
<feature type="domain" description="TMEM205-like" evidence="6">
    <location>
        <begin position="16"/>
        <end position="121"/>
    </location>
</feature>
<dbReference type="PANTHER" id="PTHR23241">
    <property type="entry name" value="LATE EMBRYOGENESIS ABUNDANT PLANTS LEA-RELATED"/>
    <property type="match status" value="1"/>
</dbReference>
<evidence type="ECO:0000256" key="1">
    <source>
        <dbReference type="ARBA" id="ARBA00004370"/>
    </source>
</evidence>
<name>A0A9W8YUS4_9PEZI</name>
<feature type="transmembrane region" description="Helical" evidence="5">
    <location>
        <begin position="90"/>
        <end position="112"/>
    </location>
</feature>
<feature type="transmembrane region" description="Helical" evidence="5">
    <location>
        <begin position="52"/>
        <end position="70"/>
    </location>
</feature>
<dbReference type="Pfam" id="PF13664">
    <property type="entry name" value="DUF4149"/>
    <property type="match status" value="1"/>
</dbReference>
<sequence>MSDKSIMLTGAPYHVLAYGSLLGTTTCVGTIIQFKTLPRLQFSNLQTKTFPWYFGLQTTLPVILAVTLPGRGPFGAGAGINGLLDPSNRWGTLVPLATAFITGLANWVYLLPASKACIAERRAQEKKDGKMSWDPAPHSQEMAALNKKFGILHGISSLLNVAHFVATIVYGVTLAGRIN</sequence>
<dbReference type="InterPro" id="IPR025423">
    <property type="entry name" value="TMEM205-like"/>
</dbReference>
<evidence type="ECO:0000256" key="4">
    <source>
        <dbReference type="ARBA" id="ARBA00023136"/>
    </source>
</evidence>
<dbReference type="Proteomes" id="UP001140453">
    <property type="component" value="Unassembled WGS sequence"/>
</dbReference>
<organism evidence="7 8">
    <name type="scientific">Gnomoniopsis smithogilvyi</name>
    <dbReference type="NCBI Taxonomy" id="1191159"/>
    <lineage>
        <taxon>Eukaryota</taxon>
        <taxon>Fungi</taxon>
        <taxon>Dikarya</taxon>
        <taxon>Ascomycota</taxon>
        <taxon>Pezizomycotina</taxon>
        <taxon>Sordariomycetes</taxon>
        <taxon>Sordariomycetidae</taxon>
        <taxon>Diaporthales</taxon>
        <taxon>Gnomoniaceae</taxon>
        <taxon>Gnomoniopsis</taxon>
    </lineage>
</organism>
<feature type="transmembrane region" description="Helical" evidence="5">
    <location>
        <begin position="12"/>
        <end position="32"/>
    </location>
</feature>
<evidence type="ECO:0000256" key="2">
    <source>
        <dbReference type="ARBA" id="ARBA00022692"/>
    </source>
</evidence>
<comment type="caution">
    <text evidence="7">The sequence shown here is derived from an EMBL/GenBank/DDBJ whole genome shotgun (WGS) entry which is preliminary data.</text>
</comment>
<dbReference type="AlphaFoldDB" id="A0A9W8YUS4"/>
<evidence type="ECO:0000256" key="3">
    <source>
        <dbReference type="ARBA" id="ARBA00022989"/>
    </source>
</evidence>
<accession>A0A9W8YUS4</accession>
<comment type="subcellular location">
    <subcellularLocation>
        <location evidence="1">Membrane</location>
    </subcellularLocation>
</comment>
<keyword evidence="8" id="KW-1185">Reference proteome</keyword>
<dbReference type="OrthoDB" id="1641132at2759"/>
<dbReference type="GO" id="GO:0016020">
    <property type="term" value="C:membrane"/>
    <property type="evidence" value="ECO:0007669"/>
    <property type="project" value="UniProtKB-SubCell"/>
</dbReference>
<dbReference type="InterPro" id="IPR053009">
    <property type="entry name" value="Xanthocillin_Biosynth-Assoc"/>
</dbReference>
<gene>
    <name evidence="7" type="ORF">N0V93_005022</name>
</gene>
<dbReference type="EMBL" id="JAPEVB010000003">
    <property type="protein sequence ID" value="KAJ4391405.1"/>
    <property type="molecule type" value="Genomic_DNA"/>
</dbReference>
<protein>
    <recommendedName>
        <fullName evidence="6">TMEM205-like domain-containing protein</fullName>
    </recommendedName>
</protein>